<keyword evidence="2" id="KW-1185">Reference proteome</keyword>
<dbReference type="AlphaFoldDB" id="A0AA36E3Q5"/>
<evidence type="ECO:0000313" key="1">
    <source>
        <dbReference type="EMBL" id="CAI9282324.1"/>
    </source>
</evidence>
<dbReference type="EMBL" id="OX465080">
    <property type="protein sequence ID" value="CAI9282324.1"/>
    <property type="molecule type" value="Genomic_DNA"/>
</dbReference>
<protein>
    <submittedName>
        <fullName evidence="1">Uncharacterized protein</fullName>
    </submittedName>
</protein>
<accession>A0AA36E3Q5</accession>
<name>A0AA36E3Q5_LACSI</name>
<proteinExistence type="predicted"/>
<sequence length="208" mass="23264">MKRKSNVETIVVSLQLSTPEQIVVSLPLISTIETSHDQGTSIIVSSTFSTSTIDTSTTLPPFVSNPIASHSSTFDNILNEPITTLFSSQSTEPLVTHDETHSPIDDDENVFDGTSDDIKFDVEEEEILDNMLLTGKQFEILNQKLNSLLQIQANGRGKNSISSLEMDILLKRQENRLHDEIQNADRNNEKRVKNQLSTFCSNLNTLRM</sequence>
<dbReference type="Proteomes" id="UP001177003">
    <property type="component" value="Chromosome 4"/>
</dbReference>
<evidence type="ECO:0000313" key="2">
    <source>
        <dbReference type="Proteomes" id="UP001177003"/>
    </source>
</evidence>
<reference evidence="1" key="1">
    <citation type="submission" date="2023-04" db="EMBL/GenBank/DDBJ databases">
        <authorList>
            <person name="Vijverberg K."/>
            <person name="Xiong W."/>
            <person name="Schranz E."/>
        </authorList>
    </citation>
    <scope>NUCLEOTIDE SEQUENCE</scope>
</reference>
<organism evidence="1 2">
    <name type="scientific">Lactuca saligna</name>
    <name type="common">Willowleaf lettuce</name>
    <dbReference type="NCBI Taxonomy" id="75948"/>
    <lineage>
        <taxon>Eukaryota</taxon>
        <taxon>Viridiplantae</taxon>
        <taxon>Streptophyta</taxon>
        <taxon>Embryophyta</taxon>
        <taxon>Tracheophyta</taxon>
        <taxon>Spermatophyta</taxon>
        <taxon>Magnoliopsida</taxon>
        <taxon>eudicotyledons</taxon>
        <taxon>Gunneridae</taxon>
        <taxon>Pentapetalae</taxon>
        <taxon>asterids</taxon>
        <taxon>campanulids</taxon>
        <taxon>Asterales</taxon>
        <taxon>Asteraceae</taxon>
        <taxon>Cichorioideae</taxon>
        <taxon>Cichorieae</taxon>
        <taxon>Lactucinae</taxon>
        <taxon>Lactuca</taxon>
    </lineage>
</organism>
<gene>
    <name evidence="1" type="ORF">LSALG_LOCUS21969</name>
</gene>